<evidence type="ECO:0000313" key="4">
    <source>
        <dbReference type="Proteomes" id="UP001501083"/>
    </source>
</evidence>
<evidence type="ECO:0000256" key="2">
    <source>
        <dbReference type="SAM" id="SignalP"/>
    </source>
</evidence>
<reference evidence="4" key="1">
    <citation type="journal article" date="2019" name="Int. J. Syst. Evol. Microbiol.">
        <title>The Global Catalogue of Microorganisms (GCM) 10K type strain sequencing project: providing services to taxonomists for standard genome sequencing and annotation.</title>
        <authorList>
            <consortium name="The Broad Institute Genomics Platform"/>
            <consortium name="The Broad Institute Genome Sequencing Center for Infectious Disease"/>
            <person name="Wu L."/>
            <person name="Ma J."/>
        </authorList>
    </citation>
    <scope>NUCLEOTIDE SEQUENCE [LARGE SCALE GENOMIC DNA]</scope>
    <source>
        <strain evidence="4">JCM 19212</strain>
    </source>
</reference>
<feature type="region of interest" description="Disordered" evidence="1">
    <location>
        <begin position="190"/>
        <end position="216"/>
    </location>
</feature>
<dbReference type="EMBL" id="BAABKY010000006">
    <property type="protein sequence ID" value="GAA5081994.1"/>
    <property type="molecule type" value="Genomic_DNA"/>
</dbReference>
<feature type="compositionally biased region" description="Polar residues" evidence="1">
    <location>
        <begin position="200"/>
        <end position="216"/>
    </location>
</feature>
<feature type="chain" id="PRO_5046336574" evidence="2">
    <location>
        <begin position="20"/>
        <end position="216"/>
    </location>
</feature>
<comment type="caution">
    <text evidence="3">The sequence shown here is derived from an EMBL/GenBank/DDBJ whole genome shotgun (WGS) entry which is preliminary data.</text>
</comment>
<dbReference type="Proteomes" id="UP001501083">
    <property type="component" value="Unassembled WGS sequence"/>
</dbReference>
<sequence length="216" mass="22092">MIRAITGLLVASAIGGACAQTPAADTATAGGTTKPEAVEATATAPLPAPCRYLCAGQVIDVEVVDAIRSDRNRVGDRFTLRLATPIQVDGVEIVPAGTTGVGEVVHAARSRASGIPGELLLAARSLDHMGRTIPLRGMKLSARGKDQINTTLALTYVVAPLGLFVHGGEVEIPPGTRAIAKIAQDIEALAAAPHAESNAPGPQTVSPQPTETTTQE</sequence>
<keyword evidence="2" id="KW-0732">Signal</keyword>
<dbReference type="PROSITE" id="PS51257">
    <property type="entry name" value="PROKAR_LIPOPROTEIN"/>
    <property type="match status" value="1"/>
</dbReference>
<proteinExistence type="predicted"/>
<evidence type="ECO:0000313" key="3">
    <source>
        <dbReference type="EMBL" id="GAA5081994.1"/>
    </source>
</evidence>
<keyword evidence="4" id="KW-1185">Reference proteome</keyword>
<feature type="signal peptide" evidence="2">
    <location>
        <begin position="1"/>
        <end position="19"/>
    </location>
</feature>
<name>A0ABP9LPI3_9GAMM</name>
<gene>
    <name evidence="3" type="ORF">GCM10025759_32920</name>
</gene>
<organism evidence="3 4">
    <name type="scientific">Lysobacter panacisoli</name>
    <dbReference type="NCBI Taxonomy" id="1255263"/>
    <lineage>
        <taxon>Bacteria</taxon>
        <taxon>Pseudomonadati</taxon>
        <taxon>Pseudomonadota</taxon>
        <taxon>Gammaproteobacteria</taxon>
        <taxon>Lysobacterales</taxon>
        <taxon>Lysobacteraceae</taxon>
        <taxon>Lysobacter</taxon>
    </lineage>
</organism>
<evidence type="ECO:0000256" key="1">
    <source>
        <dbReference type="SAM" id="MobiDB-lite"/>
    </source>
</evidence>
<accession>A0ABP9LPI3</accession>
<protein>
    <submittedName>
        <fullName evidence="3">Uncharacterized protein</fullName>
    </submittedName>
</protein>